<reference evidence="12" key="1">
    <citation type="journal article" date="2013" name="Extremophiles">
        <title>Proteinivorax tanatarense gen. nov., sp. nov., an anaerobic, haloalkaliphilic, proteolytic bacterium isolated from a decaying algal bloom, and proposal of Proteinivoraceae fam. nov.</title>
        <authorList>
            <person name="Kevbrin V."/>
            <person name="Boltyanskaya Y."/>
            <person name="Zhilina T."/>
            <person name="Kolganova T."/>
            <person name="Lavrentjeva E."/>
            <person name="Kuznetsov B."/>
        </authorList>
    </citation>
    <scope>NUCLEOTIDE SEQUENCE</scope>
    <source>
        <strain evidence="12">Z-910T</strain>
    </source>
</reference>
<feature type="site" description="Contributes to redox potential value" evidence="9">
    <location>
        <position position="32"/>
    </location>
</feature>
<evidence type="ECO:0000256" key="7">
    <source>
        <dbReference type="NCBIfam" id="TIGR01068"/>
    </source>
</evidence>
<feature type="active site" description="Nucleophile" evidence="9">
    <location>
        <position position="34"/>
    </location>
</feature>
<evidence type="ECO:0000256" key="1">
    <source>
        <dbReference type="ARBA" id="ARBA00008987"/>
    </source>
</evidence>
<keyword evidence="3" id="KW-0813">Transport</keyword>
<evidence type="ECO:0000256" key="3">
    <source>
        <dbReference type="ARBA" id="ARBA00022448"/>
    </source>
</evidence>
<sequence>MSVKNVNSSSFDQEVLQNDKPVLVDFYADWCGPCKMLAPVIDEVATDYNDKVKVVKVNVDENQDLAGEYGVMSIPTLIFFKNGEAVDNAGGFMPKKQLISKIEENL</sequence>
<dbReference type="InterPro" id="IPR017937">
    <property type="entry name" value="Thioredoxin_CS"/>
</dbReference>
<evidence type="ECO:0000313" key="12">
    <source>
        <dbReference type="EMBL" id="XBX75441.1"/>
    </source>
</evidence>
<dbReference type="Pfam" id="PF00085">
    <property type="entry name" value="Thioredoxin"/>
    <property type="match status" value="1"/>
</dbReference>
<evidence type="ECO:0000256" key="8">
    <source>
        <dbReference type="PIRNR" id="PIRNR000077"/>
    </source>
</evidence>
<evidence type="ECO:0000256" key="5">
    <source>
        <dbReference type="ARBA" id="ARBA00023157"/>
    </source>
</evidence>
<keyword evidence="4" id="KW-0249">Electron transport</keyword>
<name>A0AAU7VNC1_9FIRM</name>
<dbReference type="AlphaFoldDB" id="A0AAU7VNC1"/>
<feature type="site" description="Contributes to redox potential value" evidence="9">
    <location>
        <position position="33"/>
    </location>
</feature>
<evidence type="ECO:0000256" key="10">
    <source>
        <dbReference type="PIRSR" id="PIRSR000077-4"/>
    </source>
</evidence>
<reference evidence="12" key="2">
    <citation type="submission" date="2024-06" db="EMBL/GenBank/DDBJ databases">
        <authorList>
            <person name="Petrova K.O."/>
            <person name="Toshchakov S.V."/>
            <person name="Boltjanskaja Y.V."/>
            <person name="Kevbrin V."/>
        </authorList>
    </citation>
    <scope>NUCLEOTIDE SEQUENCE</scope>
    <source>
        <strain evidence="12">Z-910T</strain>
    </source>
</reference>
<dbReference type="PROSITE" id="PS51352">
    <property type="entry name" value="THIOREDOXIN_2"/>
    <property type="match status" value="1"/>
</dbReference>
<dbReference type="InterPro" id="IPR036249">
    <property type="entry name" value="Thioredoxin-like_sf"/>
</dbReference>
<keyword evidence="6 10" id="KW-0676">Redox-active center</keyword>
<proteinExistence type="inferred from homology"/>
<feature type="active site" description="Nucleophile" evidence="9">
    <location>
        <position position="31"/>
    </location>
</feature>
<dbReference type="InterPro" id="IPR013766">
    <property type="entry name" value="Thioredoxin_domain"/>
</dbReference>
<dbReference type="SUPFAM" id="SSF52833">
    <property type="entry name" value="Thioredoxin-like"/>
    <property type="match status" value="1"/>
</dbReference>
<dbReference type="NCBIfam" id="TIGR01068">
    <property type="entry name" value="thioredoxin"/>
    <property type="match status" value="1"/>
</dbReference>
<evidence type="ECO:0000259" key="11">
    <source>
        <dbReference type="PROSITE" id="PS51352"/>
    </source>
</evidence>
<dbReference type="GO" id="GO:0005829">
    <property type="term" value="C:cytosol"/>
    <property type="evidence" value="ECO:0007669"/>
    <property type="project" value="TreeGrafter"/>
</dbReference>
<dbReference type="CDD" id="cd02947">
    <property type="entry name" value="TRX_family"/>
    <property type="match status" value="1"/>
</dbReference>
<accession>A0AAU7VNC1</accession>
<keyword evidence="5 10" id="KW-1015">Disulfide bond</keyword>
<evidence type="ECO:0000256" key="4">
    <source>
        <dbReference type="ARBA" id="ARBA00022982"/>
    </source>
</evidence>
<organism evidence="12">
    <name type="scientific">Proteinivorax tanatarense</name>
    <dbReference type="NCBI Taxonomy" id="1260629"/>
    <lineage>
        <taxon>Bacteria</taxon>
        <taxon>Bacillati</taxon>
        <taxon>Bacillota</taxon>
        <taxon>Clostridia</taxon>
        <taxon>Eubacteriales</taxon>
        <taxon>Proteinivoracaceae</taxon>
        <taxon>Proteinivorax</taxon>
    </lineage>
</organism>
<dbReference type="Gene3D" id="3.40.30.10">
    <property type="entry name" value="Glutaredoxin"/>
    <property type="match status" value="1"/>
</dbReference>
<dbReference type="EMBL" id="CP158367">
    <property type="protein sequence ID" value="XBX75441.1"/>
    <property type="molecule type" value="Genomic_DNA"/>
</dbReference>
<dbReference type="PANTHER" id="PTHR45663">
    <property type="entry name" value="GEO12009P1"/>
    <property type="match status" value="1"/>
</dbReference>
<dbReference type="PANTHER" id="PTHR45663:SF11">
    <property type="entry name" value="GEO12009P1"/>
    <property type="match status" value="1"/>
</dbReference>
<dbReference type="PRINTS" id="PR00421">
    <property type="entry name" value="THIOREDOXIN"/>
</dbReference>
<dbReference type="InterPro" id="IPR005746">
    <property type="entry name" value="Thioredoxin"/>
</dbReference>
<feature type="domain" description="Thioredoxin" evidence="11">
    <location>
        <begin position="1"/>
        <end position="106"/>
    </location>
</feature>
<evidence type="ECO:0000256" key="6">
    <source>
        <dbReference type="ARBA" id="ARBA00023284"/>
    </source>
</evidence>
<feature type="site" description="Deprotonates C-terminal active site Cys" evidence="9">
    <location>
        <position position="25"/>
    </location>
</feature>
<dbReference type="FunFam" id="3.40.30.10:FF:000001">
    <property type="entry name" value="Thioredoxin"/>
    <property type="match status" value="1"/>
</dbReference>
<protein>
    <recommendedName>
        <fullName evidence="2 7">Thioredoxin</fullName>
    </recommendedName>
</protein>
<evidence type="ECO:0000256" key="9">
    <source>
        <dbReference type="PIRSR" id="PIRSR000077-1"/>
    </source>
</evidence>
<dbReference type="PIRSF" id="PIRSF000077">
    <property type="entry name" value="Thioredoxin"/>
    <property type="match status" value="1"/>
</dbReference>
<dbReference type="RefSeq" id="WP_350344185.1">
    <property type="nucleotide sequence ID" value="NZ_CP158367.1"/>
</dbReference>
<gene>
    <name evidence="12" type="primary">trxA</name>
    <name evidence="12" type="ORF">PRVXT_000564</name>
</gene>
<dbReference type="PROSITE" id="PS00194">
    <property type="entry name" value="THIOREDOXIN_1"/>
    <property type="match status" value="1"/>
</dbReference>
<dbReference type="GO" id="GO:0045454">
    <property type="term" value="P:cell redox homeostasis"/>
    <property type="evidence" value="ECO:0007669"/>
    <property type="project" value="TreeGrafter"/>
</dbReference>
<evidence type="ECO:0000256" key="2">
    <source>
        <dbReference type="ARBA" id="ARBA00020570"/>
    </source>
</evidence>
<comment type="similarity">
    <text evidence="1 8">Belongs to the thioredoxin family.</text>
</comment>
<feature type="disulfide bond" description="Redox-active" evidence="10">
    <location>
        <begin position="31"/>
        <end position="34"/>
    </location>
</feature>
<dbReference type="GO" id="GO:0015035">
    <property type="term" value="F:protein-disulfide reductase activity"/>
    <property type="evidence" value="ECO:0007669"/>
    <property type="project" value="UniProtKB-UniRule"/>
</dbReference>